<dbReference type="SUPFAM" id="SSF52047">
    <property type="entry name" value="RNI-like"/>
    <property type="match status" value="1"/>
</dbReference>
<evidence type="ECO:0000259" key="1">
    <source>
        <dbReference type="PROSITE" id="PS50181"/>
    </source>
</evidence>
<dbReference type="AlphaFoldDB" id="A0AAV9V131"/>
<dbReference type="Gene3D" id="3.80.10.10">
    <property type="entry name" value="Ribonuclease Inhibitor"/>
    <property type="match status" value="1"/>
</dbReference>
<keyword evidence="3" id="KW-1185">Reference proteome</keyword>
<evidence type="ECO:0000313" key="3">
    <source>
        <dbReference type="Proteomes" id="UP001375240"/>
    </source>
</evidence>
<accession>A0AAV9V131</accession>
<organism evidence="2 3">
    <name type="scientific">Orbilia brochopaga</name>
    <dbReference type="NCBI Taxonomy" id="3140254"/>
    <lineage>
        <taxon>Eukaryota</taxon>
        <taxon>Fungi</taxon>
        <taxon>Dikarya</taxon>
        <taxon>Ascomycota</taxon>
        <taxon>Pezizomycotina</taxon>
        <taxon>Orbiliomycetes</taxon>
        <taxon>Orbiliales</taxon>
        <taxon>Orbiliaceae</taxon>
        <taxon>Orbilia</taxon>
    </lineage>
</organism>
<dbReference type="InterPro" id="IPR032675">
    <property type="entry name" value="LRR_dom_sf"/>
</dbReference>
<sequence>MNSRPLYLLDLPPEILLMIVRRMPRRDVKNLVLTGSKAYKIAAPILYRALRLHFDLCNYREGLRVEEVESVLDTAAATLNFVKCFHVDVSSTELHGFNAGRRDNGGVRRDRLIGKDDIAIQLILRRIPDGQLECIDFPHNTSTRTLVWILAHQKNLKYLQFGDIPAQASMELPENKQVLNMCPGPLHLKSLKFASIDMRIVRPMFNLLRGSENSLRKLSIGPTECYIYPLFYSWQQVQYLDPSGTVRSIDNLKNSLPKLDLHSLEQLEVIHDDSCGELIPVFDHAVEDFTSLKRFKLIRCTNSINILRRIFEDATNLKSLQVIYSETCHEIGKALPSIHALHTLQLISSPISCSDFRQIKYQQHSLKRLWLESTHDCTTEVCPSQMVDFHNTRKPGIFHSALWPCLEELAIGIGDPAKTDAWTRIPMISTVKVLRLLALSWESIDEDICCSTVAFYARYLRLEIRRTVQRPPALQVVILSGLSNAIHRRENPTPLYFIVNDGEGTSMEEIPRIVRLATYSEALNACRAHGSTPYLLCRTAQELHTIWEDAKDGGA</sequence>
<dbReference type="EMBL" id="JAVHNQ010000003">
    <property type="protein sequence ID" value="KAK6353587.1"/>
    <property type="molecule type" value="Genomic_DNA"/>
</dbReference>
<dbReference type="Proteomes" id="UP001375240">
    <property type="component" value="Unassembled WGS sequence"/>
</dbReference>
<dbReference type="PROSITE" id="PS50181">
    <property type="entry name" value="FBOX"/>
    <property type="match status" value="1"/>
</dbReference>
<dbReference type="InterPro" id="IPR001810">
    <property type="entry name" value="F-box_dom"/>
</dbReference>
<gene>
    <name evidence="2" type="ORF">TWF696_005550</name>
</gene>
<feature type="domain" description="F-box" evidence="1">
    <location>
        <begin position="5"/>
        <end position="50"/>
    </location>
</feature>
<evidence type="ECO:0000313" key="2">
    <source>
        <dbReference type="EMBL" id="KAK6353587.1"/>
    </source>
</evidence>
<protein>
    <recommendedName>
        <fullName evidence="1">F-box domain-containing protein</fullName>
    </recommendedName>
</protein>
<reference evidence="2 3" key="1">
    <citation type="submission" date="2019-10" db="EMBL/GenBank/DDBJ databases">
        <authorList>
            <person name="Palmer J.M."/>
        </authorList>
    </citation>
    <scope>NUCLEOTIDE SEQUENCE [LARGE SCALE GENOMIC DNA]</scope>
    <source>
        <strain evidence="2 3">TWF696</strain>
    </source>
</reference>
<comment type="caution">
    <text evidence="2">The sequence shown here is derived from an EMBL/GenBank/DDBJ whole genome shotgun (WGS) entry which is preliminary data.</text>
</comment>
<name>A0AAV9V131_9PEZI</name>
<proteinExistence type="predicted"/>